<dbReference type="PANTHER" id="PTHR43491">
    <property type="entry name" value="UDP-N-ACETYL-D-MANNOSAMINE DEHYDROGENASE"/>
    <property type="match status" value="1"/>
</dbReference>
<organism evidence="5 6">
    <name type="scientific">Enterococcus hermanniensis</name>
    <dbReference type="NCBI Taxonomy" id="249189"/>
    <lineage>
        <taxon>Bacteria</taxon>
        <taxon>Bacillati</taxon>
        <taxon>Bacillota</taxon>
        <taxon>Bacilli</taxon>
        <taxon>Lactobacillales</taxon>
        <taxon>Enterococcaceae</taxon>
        <taxon>Enterococcus</taxon>
    </lineage>
</organism>
<keyword evidence="2" id="KW-0520">NAD</keyword>
<proteinExistence type="inferred from homology"/>
<feature type="domain" description="UDP-glucose/GDP-mannose dehydrogenase C-terminal" evidence="4">
    <location>
        <begin position="332"/>
        <end position="425"/>
    </location>
</feature>
<dbReference type="OrthoDB" id="9803238at2"/>
<dbReference type="PIRSF" id="PIRSF000124">
    <property type="entry name" value="UDPglc_GDPman_dh"/>
    <property type="match status" value="1"/>
</dbReference>
<dbReference type="InterPro" id="IPR036291">
    <property type="entry name" value="NAD(P)-bd_dom_sf"/>
</dbReference>
<dbReference type="InterPro" id="IPR014026">
    <property type="entry name" value="UDP-Glc/GDP-Man_DH_dimer"/>
</dbReference>
<comment type="caution">
    <text evidence="5">The sequence shown here is derived from an EMBL/GenBank/DDBJ whole genome shotgun (WGS) entry which is preliminary data.</text>
</comment>
<dbReference type="PIRSF" id="PIRSF500136">
    <property type="entry name" value="UDP_ManNAc_DH"/>
    <property type="match status" value="1"/>
</dbReference>
<evidence type="ECO:0000313" key="6">
    <source>
        <dbReference type="Proteomes" id="UP000182077"/>
    </source>
</evidence>
<dbReference type="SUPFAM" id="SSF51735">
    <property type="entry name" value="NAD(P)-binding Rossmann-fold domains"/>
    <property type="match status" value="1"/>
</dbReference>
<keyword evidence="1" id="KW-0560">Oxidoreductase</keyword>
<dbReference type="SUPFAM" id="SSF48179">
    <property type="entry name" value="6-phosphogluconate dehydrogenase C-terminal domain-like"/>
    <property type="match status" value="1"/>
</dbReference>
<dbReference type="AlphaFoldDB" id="A0A1L8TN82"/>
<dbReference type="RefSeq" id="WP_071857799.1">
    <property type="nucleotide sequence ID" value="NZ_JBHSHK010000023.1"/>
</dbReference>
<name>A0A1L8TN82_9ENTE</name>
<dbReference type="InterPro" id="IPR017476">
    <property type="entry name" value="UDP-Glc/GDP-Man"/>
</dbReference>
<protein>
    <recommendedName>
        <fullName evidence="4">UDP-glucose/GDP-mannose dehydrogenase C-terminal domain-containing protein</fullName>
    </recommendedName>
</protein>
<reference evidence="5 6" key="1">
    <citation type="submission" date="2014-12" db="EMBL/GenBank/DDBJ databases">
        <title>Draft genome sequences of 29 type strains of Enterococci.</title>
        <authorList>
            <person name="Zhong Z."/>
            <person name="Sun Z."/>
            <person name="Liu W."/>
            <person name="Zhang W."/>
            <person name="Zhang H."/>
        </authorList>
    </citation>
    <scope>NUCLEOTIDE SEQUENCE [LARGE SCALE GENOMIC DNA]</scope>
    <source>
        <strain evidence="5 6">DSM 17122</strain>
    </source>
</reference>
<dbReference type="NCBIfam" id="TIGR03026">
    <property type="entry name" value="NDP-sugDHase"/>
    <property type="match status" value="1"/>
</dbReference>
<dbReference type="Gene3D" id="3.40.50.720">
    <property type="entry name" value="NAD(P)-binding Rossmann-like Domain"/>
    <property type="match status" value="2"/>
</dbReference>
<dbReference type="Pfam" id="PF03720">
    <property type="entry name" value="UDPG_MGDP_dh_C"/>
    <property type="match status" value="1"/>
</dbReference>
<accession>A0A1L8TN82</accession>
<dbReference type="STRING" id="249189.RV04_GL001917"/>
<evidence type="ECO:0000256" key="2">
    <source>
        <dbReference type="ARBA" id="ARBA00023027"/>
    </source>
</evidence>
<dbReference type="SUPFAM" id="SSF52413">
    <property type="entry name" value="UDP-glucose/GDP-mannose dehydrogenase C-terminal domain"/>
    <property type="match status" value="1"/>
</dbReference>
<dbReference type="GO" id="GO:0016628">
    <property type="term" value="F:oxidoreductase activity, acting on the CH-CH group of donors, NAD or NADP as acceptor"/>
    <property type="evidence" value="ECO:0007669"/>
    <property type="project" value="InterPro"/>
</dbReference>
<dbReference type="PANTHER" id="PTHR43491:SF1">
    <property type="entry name" value="UDP-N-ACETYL-D-MANNOSAMINE DEHYDROGENASE"/>
    <property type="match status" value="1"/>
</dbReference>
<dbReference type="InterPro" id="IPR008927">
    <property type="entry name" value="6-PGluconate_DH-like_C_sf"/>
</dbReference>
<dbReference type="GO" id="GO:0016616">
    <property type="term" value="F:oxidoreductase activity, acting on the CH-OH group of donors, NAD or NADP as acceptor"/>
    <property type="evidence" value="ECO:0007669"/>
    <property type="project" value="InterPro"/>
</dbReference>
<dbReference type="SMART" id="SM00984">
    <property type="entry name" value="UDPG_MGDP_dh_C"/>
    <property type="match status" value="1"/>
</dbReference>
<dbReference type="Proteomes" id="UP000182077">
    <property type="component" value="Unassembled WGS sequence"/>
</dbReference>
<evidence type="ECO:0000256" key="3">
    <source>
        <dbReference type="PIRNR" id="PIRNR000124"/>
    </source>
</evidence>
<keyword evidence="6" id="KW-1185">Reference proteome</keyword>
<evidence type="ECO:0000313" key="5">
    <source>
        <dbReference type="EMBL" id="OJG45628.1"/>
    </source>
</evidence>
<dbReference type="GO" id="GO:0000271">
    <property type="term" value="P:polysaccharide biosynthetic process"/>
    <property type="evidence" value="ECO:0007669"/>
    <property type="project" value="InterPro"/>
</dbReference>
<sequence>MEQVKEKTIFLERLEKIKKKSAKVAVVGLGYVGLPHAIHYGQLGFPVTGIDISDWKIRLLEEGKSYIDDIEDHAVNHFIQNNEVTTSFDDITKCDVIVIDVPTPLDQNNQPYMVHLETALEEILSRVQEGQLLVLESTTYPTTTQKYIIDPLEKQGWTIGESIFVVYSPERIDPGNQQYSIHNTPKLVGGYTDQCQQLGTTFYGEQAVSVSSPEVAELSKLYENTFRFVNIALANELHLICSELYLDTKEVLSAAETKPFGFMRFDPAVKIGGHCIGVDPYYLQWYMKQHRLETTMINAASQLDQQMIPHTVSKIYSLMNEQRIPIFDASVAIVGVTYKKNISDTRLSAAPELADALENQGITVTLMDPLTAMCGQRTVLDVDYSKLNDYDLVILLTDHDCLDYQQLSEYSTILFDTKREKFFDRSIECC</sequence>
<dbReference type="InterPro" id="IPR036220">
    <property type="entry name" value="UDP-Glc/GDP-Man_DH_C_sf"/>
</dbReference>
<evidence type="ECO:0000256" key="1">
    <source>
        <dbReference type="ARBA" id="ARBA00023002"/>
    </source>
</evidence>
<gene>
    <name evidence="5" type="ORF">RV04_GL001917</name>
</gene>
<dbReference type="Pfam" id="PF03721">
    <property type="entry name" value="UDPG_MGDP_dh_N"/>
    <property type="match status" value="1"/>
</dbReference>
<evidence type="ECO:0000259" key="4">
    <source>
        <dbReference type="SMART" id="SM00984"/>
    </source>
</evidence>
<dbReference type="GO" id="GO:0051287">
    <property type="term" value="F:NAD binding"/>
    <property type="evidence" value="ECO:0007669"/>
    <property type="project" value="InterPro"/>
</dbReference>
<dbReference type="EMBL" id="JXKQ01000005">
    <property type="protein sequence ID" value="OJG45628.1"/>
    <property type="molecule type" value="Genomic_DNA"/>
</dbReference>
<dbReference type="Pfam" id="PF00984">
    <property type="entry name" value="UDPG_MGDP_dh"/>
    <property type="match status" value="1"/>
</dbReference>
<dbReference type="InterPro" id="IPR014027">
    <property type="entry name" value="UDP-Glc/GDP-Man_DH_C"/>
</dbReference>
<comment type="similarity">
    <text evidence="3">Belongs to the UDP-glucose/GDP-mannose dehydrogenase family.</text>
</comment>
<dbReference type="InterPro" id="IPR001732">
    <property type="entry name" value="UDP-Glc/GDP-Man_DH_N"/>
</dbReference>
<dbReference type="InterPro" id="IPR028359">
    <property type="entry name" value="UDP_ManNAc/GlcNAc_DH"/>
</dbReference>